<feature type="compositionally biased region" description="Polar residues" evidence="1">
    <location>
        <begin position="23"/>
        <end position="32"/>
    </location>
</feature>
<feature type="region of interest" description="Disordered" evidence="1">
    <location>
        <begin position="451"/>
        <end position="484"/>
    </location>
</feature>
<protein>
    <submittedName>
        <fullName evidence="2">Uncharacterized protein</fullName>
    </submittedName>
</protein>
<gene>
    <name evidence="2" type="ORF">CVT26_001800</name>
</gene>
<keyword evidence="3" id="KW-1185">Reference proteome</keyword>
<feature type="compositionally biased region" description="Polar residues" evidence="1">
    <location>
        <begin position="191"/>
        <end position="203"/>
    </location>
</feature>
<name>A0A409Y433_9AGAR</name>
<feature type="region of interest" description="Disordered" evidence="1">
    <location>
        <begin position="216"/>
        <end position="248"/>
    </location>
</feature>
<dbReference type="InParanoid" id="A0A409Y433"/>
<feature type="region of interest" description="Disordered" evidence="1">
    <location>
        <begin position="274"/>
        <end position="333"/>
    </location>
</feature>
<dbReference type="OrthoDB" id="3254613at2759"/>
<evidence type="ECO:0000313" key="2">
    <source>
        <dbReference type="EMBL" id="PPQ97752.1"/>
    </source>
</evidence>
<feature type="compositionally biased region" description="Basic residues" evidence="1">
    <location>
        <begin position="218"/>
        <end position="228"/>
    </location>
</feature>
<evidence type="ECO:0000313" key="3">
    <source>
        <dbReference type="Proteomes" id="UP000284706"/>
    </source>
</evidence>
<evidence type="ECO:0000256" key="1">
    <source>
        <dbReference type="SAM" id="MobiDB-lite"/>
    </source>
</evidence>
<feature type="compositionally biased region" description="Basic residues" evidence="1">
    <location>
        <begin position="393"/>
        <end position="407"/>
    </location>
</feature>
<feature type="compositionally biased region" description="Low complexity" evidence="1">
    <location>
        <begin position="289"/>
        <end position="301"/>
    </location>
</feature>
<feature type="compositionally biased region" description="Polar residues" evidence="1">
    <location>
        <begin position="170"/>
        <end position="184"/>
    </location>
</feature>
<accession>A0A409Y433</accession>
<feature type="compositionally biased region" description="Basic and acidic residues" evidence="1">
    <location>
        <begin position="234"/>
        <end position="248"/>
    </location>
</feature>
<organism evidence="2 3">
    <name type="scientific">Gymnopilus dilepis</name>
    <dbReference type="NCBI Taxonomy" id="231916"/>
    <lineage>
        <taxon>Eukaryota</taxon>
        <taxon>Fungi</taxon>
        <taxon>Dikarya</taxon>
        <taxon>Basidiomycota</taxon>
        <taxon>Agaricomycotina</taxon>
        <taxon>Agaricomycetes</taxon>
        <taxon>Agaricomycetidae</taxon>
        <taxon>Agaricales</taxon>
        <taxon>Agaricineae</taxon>
        <taxon>Hymenogastraceae</taxon>
        <taxon>Gymnopilus</taxon>
    </lineage>
</organism>
<sequence>MNGERTGPQVLRDRTNTLHRTGLTATSSTSFSGGLAASGAHKLSTQIIMIDDRAQAEAPVELSREVESAMSRRSSRYLTAEQELSSSLERCKLEHSPQELQIEALGKVKSMLSEHVTTSREQLDKLRKLLVNREMDPTAYQAAQRERWMAEHRLVAAEELTKALEQHLSTLSSQRPVLSPSRVQAQDKAEANTTSSAPSSNPEANLARFFKATSRQRNFPRNRARRRVTVALRPRSDKGLERPRIHDHNYPLPLLLPESKPKRWPLFEIPKKSVASLPNPSSPVLSADSTTSSEPSSVKTSPPTPHPQPFTPSTIVESASPPQPIPAAHPGSGTATIWWSAPRSAEEILADADLAVAMPGYVSDLLSGLDSINAAAAQLLPPQDEAISQQPLKSKRSRSSRYFHAARPRPTASPYILPSLDTPAAPSPPSPLRKSPSKKRISALFSLPDALSSRRGIPTDTPPRSKGMSGAILESHHVDPKRPVSVSFADLPSIESTSADSRHHGDEKVLKRIRRSLSALRRN</sequence>
<feature type="region of interest" description="Disordered" evidence="1">
    <location>
        <begin position="170"/>
        <end position="204"/>
    </location>
</feature>
<dbReference type="EMBL" id="NHYE01001200">
    <property type="protein sequence ID" value="PPQ97752.1"/>
    <property type="molecule type" value="Genomic_DNA"/>
</dbReference>
<proteinExistence type="predicted"/>
<reference evidence="2 3" key="1">
    <citation type="journal article" date="2018" name="Evol. Lett.">
        <title>Horizontal gene cluster transfer increased hallucinogenic mushroom diversity.</title>
        <authorList>
            <person name="Reynolds H.T."/>
            <person name="Vijayakumar V."/>
            <person name="Gluck-Thaler E."/>
            <person name="Korotkin H.B."/>
            <person name="Matheny P.B."/>
            <person name="Slot J.C."/>
        </authorList>
    </citation>
    <scope>NUCLEOTIDE SEQUENCE [LARGE SCALE GENOMIC DNA]</scope>
    <source>
        <strain evidence="2 3">SRW20</strain>
    </source>
</reference>
<dbReference type="Proteomes" id="UP000284706">
    <property type="component" value="Unassembled WGS sequence"/>
</dbReference>
<feature type="region of interest" description="Disordered" evidence="1">
    <location>
        <begin position="385"/>
        <end position="439"/>
    </location>
</feature>
<feature type="compositionally biased region" description="Polar residues" evidence="1">
    <location>
        <begin position="276"/>
        <end position="288"/>
    </location>
</feature>
<dbReference type="AlphaFoldDB" id="A0A409Y433"/>
<feature type="region of interest" description="Disordered" evidence="1">
    <location>
        <begin position="1"/>
        <end position="33"/>
    </location>
</feature>
<comment type="caution">
    <text evidence="2">The sequence shown here is derived from an EMBL/GenBank/DDBJ whole genome shotgun (WGS) entry which is preliminary data.</text>
</comment>